<evidence type="ECO:0000256" key="3">
    <source>
        <dbReference type="ARBA" id="ARBA00022771"/>
    </source>
</evidence>
<evidence type="ECO:0000256" key="5">
    <source>
        <dbReference type="ARBA" id="ARBA00023015"/>
    </source>
</evidence>
<name>A0A5S6R487_TRIMR</name>
<dbReference type="GO" id="GO:0000978">
    <property type="term" value="F:RNA polymerase II cis-regulatory region sequence-specific DNA binding"/>
    <property type="evidence" value="ECO:0007669"/>
    <property type="project" value="TreeGrafter"/>
</dbReference>
<dbReference type="FunFam" id="3.30.50.10:FF:000032">
    <property type="entry name" value="Transcription factor GATA-3"/>
    <property type="match status" value="1"/>
</dbReference>
<dbReference type="InterPro" id="IPR013088">
    <property type="entry name" value="Znf_NHR/GATA"/>
</dbReference>
<keyword evidence="12" id="KW-1185">Reference proteome</keyword>
<reference evidence="13" key="1">
    <citation type="submission" date="2019-12" db="UniProtKB">
        <authorList>
            <consortium name="WormBaseParasite"/>
        </authorList>
    </citation>
    <scope>IDENTIFICATION</scope>
</reference>
<feature type="domain" description="GATA-type" evidence="11">
    <location>
        <begin position="358"/>
        <end position="397"/>
    </location>
</feature>
<dbReference type="GO" id="GO:0005634">
    <property type="term" value="C:nucleus"/>
    <property type="evidence" value="ECO:0007669"/>
    <property type="project" value="UniProtKB-SubCell"/>
</dbReference>
<dbReference type="GO" id="GO:0045944">
    <property type="term" value="P:positive regulation of transcription by RNA polymerase II"/>
    <property type="evidence" value="ECO:0007669"/>
    <property type="project" value="TreeGrafter"/>
</dbReference>
<dbReference type="InterPro" id="IPR000679">
    <property type="entry name" value="Znf_GATA"/>
</dbReference>
<evidence type="ECO:0000256" key="8">
    <source>
        <dbReference type="ARBA" id="ARBA00023242"/>
    </source>
</evidence>
<proteinExistence type="predicted"/>
<evidence type="ECO:0000256" key="6">
    <source>
        <dbReference type="ARBA" id="ARBA00023125"/>
    </source>
</evidence>
<dbReference type="InterPro" id="IPR039355">
    <property type="entry name" value="Transcription_factor_GATA"/>
</dbReference>
<keyword evidence="4" id="KW-0862">Zinc</keyword>
<evidence type="ECO:0000256" key="10">
    <source>
        <dbReference type="SAM" id="MobiDB-lite"/>
    </source>
</evidence>
<dbReference type="PRINTS" id="PR00619">
    <property type="entry name" value="GATAZNFINGER"/>
</dbReference>
<dbReference type="STRING" id="70415.A0A5S6R487"/>
<keyword evidence="6" id="KW-0238">DNA-binding</keyword>
<dbReference type="Proteomes" id="UP000046395">
    <property type="component" value="Unassembled WGS sequence"/>
</dbReference>
<keyword evidence="8" id="KW-0539">Nucleus</keyword>
<evidence type="ECO:0000256" key="7">
    <source>
        <dbReference type="ARBA" id="ARBA00023163"/>
    </source>
</evidence>
<dbReference type="SUPFAM" id="SSF57716">
    <property type="entry name" value="Glucocorticoid receptor-like (DNA-binding domain)"/>
    <property type="match status" value="1"/>
</dbReference>
<organism evidence="12 13">
    <name type="scientific">Trichuris muris</name>
    <name type="common">Mouse whipworm</name>
    <dbReference type="NCBI Taxonomy" id="70415"/>
    <lineage>
        <taxon>Eukaryota</taxon>
        <taxon>Metazoa</taxon>
        <taxon>Ecdysozoa</taxon>
        <taxon>Nematoda</taxon>
        <taxon>Enoplea</taxon>
        <taxon>Dorylaimia</taxon>
        <taxon>Trichinellida</taxon>
        <taxon>Trichuridae</taxon>
        <taxon>Trichuris</taxon>
    </lineage>
</organism>
<evidence type="ECO:0000313" key="13">
    <source>
        <dbReference type="WBParaSite" id="TMUE_3000014258.1"/>
    </source>
</evidence>
<dbReference type="CDD" id="cd00202">
    <property type="entry name" value="ZnF_GATA"/>
    <property type="match status" value="1"/>
</dbReference>
<dbReference type="GO" id="GO:0000122">
    <property type="term" value="P:negative regulation of transcription by RNA polymerase II"/>
    <property type="evidence" value="ECO:0007669"/>
    <property type="project" value="TreeGrafter"/>
</dbReference>
<dbReference type="Pfam" id="PF00320">
    <property type="entry name" value="GATA"/>
    <property type="match status" value="1"/>
</dbReference>
<accession>A0A5S6R487</accession>
<protein>
    <submittedName>
        <fullName evidence="13">GATA-type domain-containing protein</fullName>
    </submittedName>
</protein>
<keyword evidence="2" id="KW-0479">Metal-binding</keyword>
<comment type="subcellular location">
    <subcellularLocation>
        <location evidence="1">Nucleus</location>
    </subcellularLocation>
</comment>
<evidence type="ECO:0000256" key="2">
    <source>
        <dbReference type="ARBA" id="ARBA00022723"/>
    </source>
</evidence>
<evidence type="ECO:0000259" key="11">
    <source>
        <dbReference type="PROSITE" id="PS50114"/>
    </source>
</evidence>
<dbReference type="PANTHER" id="PTHR10071">
    <property type="entry name" value="TRANSCRIPTION FACTOR GATA FAMILY MEMBER"/>
    <property type="match status" value="1"/>
</dbReference>
<dbReference type="PROSITE" id="PS50114">
    <property type="entry name" value="GATA_ZN_FINGER_2"/>
    <property type="match status" value="2"/>
</dbReference>
<feature type="region of interest" description="Disordered" evidence="10">
    <location>
        <begin position="18"/>
        <end position="83"/>
    </location>
</feature>
<dbReference type="SMART" id="SM00401">
    <property type="entry name" value="ZnF_GATA"/>
    <property type="match status" value="2"/>
</dbReference>
<dbReference type="WBParaSite" id="TMUE_3000014258.1">
    <property type="protein sequence ID" value="TMUE_3000014258.1"/>
    <property type="gene ID" value="WBGene00292247"/>
</dbReference>
<evidence type="ECO:0000313" key="12">
    <source>
        <dbReference type="Proteomes" id="UP000046395"/>
    </source>
</evidence>
<dbReference type="GO" id="GO:0000981">
    <property type="term" value="F:DNA-binding transcription factor activity, RNA polymerase II-specific"/>
    <property type="evidence" value="ECO:0007669"/>
    <property type="project" value="TreeGrafter"/>
</dbReference>
<evidence type="ECO:0000256" key="4">
    <source>
        <dbReference type="ARBA" id="ARBA00022833"/>
    </source>
</evidence>
<feature type="domain" description="GATA-type" evidence="11">
    <location>
        <begin position="418"/>
        <end position="471"/>
    </location>
</feature>
<feature type="compositionally biased region" description="Polar residues" evidence="10">
    <location>
        <begin position="479"/>
        <end position="491"/>
    </location>
</feature>
<dbReference type="PROSITE" id="PS00344">
    <property type="entry name" value="GATA_ZN_FINGER_1"/>
    <property type="match status" value="1"/>
</dbReference>
<dbReference type="Gene3D" id="3.30.50.10">
    <property type="entry name" value="Erythroid Transcription Factor GATA-1, subunit A"/>
    <property type="match status" value="2"/>
</dbReference>
<feature type="region of interest" description="Disordered" evidence="10">
    <location>
        <begin position="462"/>
        <end position="495"/>
    </location>
</feature>
<feature type="compositionally biased region" description="Low complexity" evidence="10">
    <location>
        <begin position="70"/>
        <end position="83"/>
    </location>
</feature>
<dbReference type="GO" id="GO:0008270">
    <property type="term" value="F:zinc ion binding"/>
    <property type="evidence" value="ECO:0007669"/>
    <property type="project" value="UniProtKB-KW"/>
</dbReference>
<evidence type="ECO:0000256" key="9">
    <source>
        <dbReference type="PROSITE-ProRule" id="PRU00094"/>
    </source>
</evidence>
<evidence type="ECO:0000256" key="1">
    <source>
        <dbReference type="ARBA" id="ARBA00004123"/>
    </source>
</evidence>
<dbReference type="GO" id="GO:0045165">
    <property type="term" value="P:cell fate commitment"/>
    <property type="evidence" value="ECO:0007669"/>
    <property type="project" value="TreeGrafter"/>
</dbReference>
<keyword evidence="5" id="KW-0805">Transcription regulation</keyword>
<dbReference type="AlphaFoldDB" id="A0A5S6R487"/>
<keyword evidence="7" id="KW-0804">Transcription</keyword>
<dbReference type="PANTHER" id="PTHR10071:SF281">
    <property type="entry name" value="BOX A-BINDING FACTOR-RELATED"/>
    <property type="match status" value="1"/>
</dbReference>
<sequence>MEGTTVIGQTLSWPMARCNDKKTAGSGGGEFRANAQECQRDAQPTTAAVEEVVDDMDEERGSNGLEATTSPGSPKSSPSSVSPVAGASVLCLKHQVSYEDSDSGESARSTTWLSEGPFESEEVPVRFQRGAVVESRTYEAHGSSEAKFRHIEGSTYADAMQQQPWAYPITAVVYGSNSVAETSAVPNMQPSLAQLQPVSQASFTGSVFEYPSSATMLVPMNEYDQAPYYSGAYEAAGNKLLVSPYSWATAAVGMDCARSAAMTPTNAPGAYCPSSPPASASGLQLYSVGEPLPIWPICDSDGNILQMSSSFGGHHAQGVGQVGAPSRIARHNTYTELMNTNSLLASAVNITNTTAGGSRIYQECAQCGTTEASLWHRDESSGCYLCHICATIARSTGGVAKPVMPAQKSGRKTLSSAKRQGLSCVNCRTTQTTLWRRNQDGDPVCNACGLYYKLHRVNRPISMRKEGIQTRKRKPKNPANKSGSSSTSGQQRPVVRGFRFGGGSEAVLAQQRNPFEYLPTMEAARACKNEFSNLKEEVELLEREQTAVVWHCPSVNTQRASVLDLVELNFYHHDNRQCNGYRLLVLYWRSTVR</sequence>
<keyword evidence="3 9" id="KW-0863">Zinc-finger</keyword>